<organism evidence="4 5">
    <name type="scientific">Hymenobacter jeongseonensis</name>
    <dbReference type="NCBI Taxonomy" id="2791027"/>
    <lineage>
        <taxon>Bacteria</taxon>
        <taxon>Pseudomonadati</taxon>
        <taxon>Bacteroidota</taxon>
        <taxon>Cytophagia</taxon>
        <taxon>Cytophagales</taxon>
        <taxon>Hymenobacteraceae</taxon>
        <taxon>Hymenobacter</taxon>
    </lineage>
</organism>
<gene>
    <name evidence="4" type="ORF">I2I05_13805</name>
</gene>
<feature type="compositionally biased region" description="Low complexity" evidence="1">
    <location>
        <begin position="225"/>
        <end position="236"/>
    </location>
</feature>
<dbReference type="Pfam" id="PF10988">
    <property type="entry name" value="DUF2807"/>
    <property type="match status" value="1"/>
</dbReference>
<feature type="domain" description="Putative auto-transporter adhesin head GIN" evidence="3">
    <location>
        <begin position="34"/>
        <end position="220"/>
    </location>
</feature>
<keyword evidence="2" id="KW-0732">Signal</keyword>
<name>A0ABS0IJF3_9BACT</name>
<dbReference type="Gene3D" id="2.160.20.120">
    <property type="match status" value="1"/>
</dbReference>
<evidence type="ECO:0000313" key="4">
    <source>
        <dbReference type="EMBL" id="MBF9238476.1"/>
    </source>
</evidence>
<dbReference type="Proteomes" id="UP000597617">
    <property type="component" value="Unassembled WGS sequence"/>
</dbReference>
<evidence type="ECO:0000313" key="5">
    <source>
        <dbReference type="Proteomes" id="UP000597617"/>
    </source>
</evidence>
<dbReference type="EMBL" id="JADQDQ010000006">
    <property type="protein sequence ID" value="MBF9238476.1"/>
    <property type="molecule type" value="Genomic_DNA"/>
</dbReference>
<proteinExistence type="predicted"/>
<protein>
    <submittedName>
        <fullName evidence="4">DUF2807 domain-containing protein</fullName>
    </submittedName>
</protein>
<evidence type="ECO:0000256" key="1">
    <source>
        <dbReference type="SAM" id="MobiDB-lite"/>
    </source>
</evidence>
<dbReference type="PROSITE" id="PS51257">
    <property type="entry name" value="PROKAR_LIPOPROTEIN"/>
    <property type="match status" value="1"/>
</dbReference>
<dbReference type="RefSeq" id="WP_196282856.1">
    <property type="nucleotide sequence ID" value="NZ_JADQDQ010000006.1"/>
</dbReference>
<reference evidence="4 5" key="1">
    <citation type="submission" date="2020-11" db="EMBL/GenBank/DDBJ databases">
        <authorList>
            <person name="Kim M.K."/>
        </authorList>
    </citation>
    <scope>NUCLEOTIDE SEQUENCE [LARGE SCALE GENOMIC DNA]</scope>
    <source>
        <strain evidence="4 5">BT683</strain>
    </source>
</reference>
<keyword evidence="5" id="KW-1185">Reference proteome</keyword>
<dbReference type="InterPro" id="IPR021255">
    <property type="entry name" value="DUF2807"/>
</dbReference>
<feature type="signal peptide" evidence="2">
    <location>
        <begin position="1"/>
        <end position="24"/>
    </location>
</feature>
<feature type="chain" id="PRO_5046069875" evidence="2">
    <location>
        <begin position="25"/>
        <end position="236"/>
    </location>
</feature>
<comment type="caution">
    <text evidence="4">The sequence shown here is derived from an EMBL/GenBank/DDBJ whole genome shotgun (WGS) entry which is preliminary data.</text>
</comment>
<evidence type="ECO:0000259" key="3">
    <source>
        <dbReference type="Pfam" id="PF10988"/>
    </source>
</evidence>
<evidence type="ECO:0000256" key="2">
    <source>
        <dbReference type="SAM" id="SignalP"/>
    </source>
</evidence>
<accession>A0ABS0IJF3</accession>
<sequence length="236" mass="24519">MKNPFFSSLLVVSCIALASCNAQAQEKKSRQVGNFEAVSSSGGIDVVLTQSPTTSVTVEASSEAQEHLVTEVNNGTLNIGWERNYSWRNLLSNRGKVVVYVTCPRLNGLSMSGGADAKSESTFTADDFRVDASGGSDIKLKLTAKTLSVQASGGSDVSLAGRVERQKVNVSGGSDYDGFALQSNTATVSASGGSDVNVSVEDEISSNASGGSDIRYKGDARVAKSSSGGSSVRRVQ</sequence>
<feature type="region of interest" description="Disordered" evidence="1">
    <location>
        <begin position="203"/>
        <end position="236"/>
    </location>
</feature>